<feature type="signal peptide" evidence="1">
    <location>
        <begin position="1"/>
        <end position="29"/>
    </location>
</feature>
<proteinExistence type="predicted"/>
<organism evidence="2 3">
    <name type="scientific">Oesophagostomum dentatum</name>
    <name type="common">Nodular worm</name>
    <dbReference type="NCBI Taxonomy" id="61180"/>
    <lineage>
        <taxon>Eukaryota</taxon>
        <taxon>Metazoa</taxon>
        <taxon>Ecdysozoa</taxon>
        <taxon>Nematoda</taxon>
        <taxon>Chromadorea</taxon>
        <taxon>Rhabditida</taxon>
        <taxon>Rhabditina</taxon>
        <taxon>Rhabditomorpha</taxon>
        <taxon>Strongyloidea</taxon>
        <taxon>Strongylidae</taxon>
        <taxon>Oesophagostomum</taxon>
    </lineage>
</organism>
<evidence type="ECO:0000313" key="2">
    <source>
        <dbReference type="EMBL" id="KHJ93982.1"/>
    </source>
</evidence>
<dbReference type="Proteomes" id="UP000053660">
    <property type="component" value="Unassembled WGS sequence"/>
</dbReference>
<keyword evidence="3" id="KW-1185">Reference proteome</keyword>
<name>A0A0B1TDR7_OESDE</name>
<feature type="chain" id="PRO_5002061642" description="Secreted protein" evidence="1">
    <location>
        <begin position="30"/>
        <end position="85"/>
    </location>
</feature>
<evidence type="ECO:0000256" key="1">
    <source>
        <dbReference type="SAM" id="SignalP"/>
    </source>
</evidence>
<evidence type="ECO:0008006" key="4">
    <source>
        <dbReference type="Google" id="ProtNLM"/>
    </source>
</evidence>
<reference evidence="2 3" key="1">
    <citation type="submission" date="2014-03" db="EMBL/GenBank/DDBJ databases">
        <title>Draft genome of the hookworm Oesophagostomum dentatum.</title>
        <authorList>
            <person name="Mitreva M."/>
        </authorList>
    </citation>
    <scope>NUCLEOTIDE SEQUENCE [LARGE SCALE GENOMIC DNA]</scope>
    <source>
        <strain evidence="2 3">OD-Hann</strain>
    </source>
</reference>
<dbReference type="AlphaFoldDB" id="A0A0B1TDR7"/>
<keyword evidence="1" id="KW-0732">Signal</keyword>
<sequence length="85" mass="9512">MALFFQTLLFSAFLRSFLIEIILFEEVLMEPGCAKNSSSVARHLLLSDEQRFNPEMPSCSLRNSVAVKPEGNPDVKTQYGEVCAV</sequence>
<gene>
    <name evidence="2" type="ORF">OESDEN_06097</name>
</gene>
<protein>
    <recommendedName>
        <fullName evidence="4">Secreted protein</fullName>
    </recommendedName>
</protein>
<evidence type="ECO:0000313" key="3">
    <source>
        <dbReference type="Proteomes" id="UP000053660"/>
    </source>
</evidence>
<dbReference type="EMBL" id="KN550515">
    <property type="protein sequence ID" value="KHJ93982.1"/>
    <property type="molecule type" value="Genomic_DNA"/>
</dbReference>
<accession>A0A0B1TDR7</accession>